<evidence type="ECO:0000259" key="5">
    <source>
        <dbReference type="PROSITE" id="PS50157"/>
    </source>
</evidence>
<dbReference type="Pfam" id="PF00096">
    <property type="entry name" value="zf-C2H2"/>
    <property type="match status" value="1"/>
</dbReference>
<proteinExistence type="predicted"/>
<accession>A0A7J3JR91</accession>
<comment type="caution">
    <text evidence="6">The sequence shown here is derived from an EMBL/GenBank/DDBJ whole genome shotgun (WGS) entry which is preliminary data.</text>
</comment>
<dbReference type="PROSITE" id="PS00028">
    <property type="entry name" value="ZINC_FINGER_C2H2_1"/>
    <property type="match status" value="1"/>
</dbReference>
<dbReference type="AlphaFoldDB" id="A0A7J3JR91"/>
<sequence>MFQTRLDDFTPYTCNRCGKAFTTKKGLKVHLAFHNRNDFLLIREVFDNIAWNPNIYQPDELLTLMKAIGADTKEKTVEILLTHKRWLRLAEAVKFAYESWVRAKNDYFTNTEINYIMQTIEVIDRTAESSSRPVTYVG</sequence>
<evidence type="ECO:0000256" key="2">
    <source>
        <dbReference type="ARBA" id="ARBA00022737"/>
    </source>
</evidence>
<dbReference type="FunFam" id="3.30.160.60:FF:000100">
    <property type="entry name" value="Zinc finger 45-like"/>
    <property type="match status" value="1"/>
</dbReference>
<dbReference type="EMBL" id="DTBZ01000081">
    <property type="protein sequence ID" value="HGQ18164.1"/>
    <property type="molecule type" value="Genomic_DNA"/>
</dbReference>
<dbReference type="Gene3D" id="3.30.160.60">
    <property type="entry name" value="Classic Zinc Finger"/>
    <property type="match status" value="1"/>
</dbReference>
<keyword evidence="3" id="KW-0863">Zinc-finger</keyword>
<gene>
    <name evidence="6" type="ORF">ENU30_04225</name>
</gene>
<keyword evidence="2" id="KW-0677">Repeat</keyword>
<organism evidence="6">
    <name type="scientific">Ignisphaera aggregans</name>
    <dbReference type="NCBI Taxonomy" id="334771"/>
    <lineage>
        <taxon>Archaea</taxon>
        <taxon>Thermoproteota</taxon>
        <taxon>Thermoprotei</taxon>
        <taxon>Desulfurococcales</taxon>
        <taxon>Desulfurococcaceae</taxon>
        <taxon>Ignisphaera</taxon>
    </lineage>
</organism>
<evidence type="ECO:0000256" key="4">
    <source>
        <dbReference type="ARBA" id="ARBA00022833"/>
    </source>
</evidence>
<dbReference type="GO" id="GO:0008270">
    <property type="term" value="F:zinc ion binding"/>
    <property type="evidence" value="ECO:0007669"/>
    <property type="project" value="UniProtKB-KW"/>
</dbReference>
<feature type="domain" description="C2H2-type" evidence="5">
    <location>
        <begin position="12"/>
        <end position="39"/>
    </location>
</feature>
<protein>
    <submittedName>
        <fullName evidence="6">C2H2-type zinc finger protein</fullName>
    </submittedName>
</protein>
<keyword evidence="1" id="KW-0479">Metal-binding</keyword>
<keyword evidence="4" id="KW-0862">Zinc</keyword>
<dbReference type="SMART" id="SM00355">
    <property type="entry name" value="ZnF_C2H2"/>
    <property type="match status" value="1"/>
</dbReference>
<name>A0A7J3JR91_9CREN</name>
<dbReference type="InterPro" id="IPR036236">
    <property type="entry name" value="Znf_C2H2_sf"/>
</dbReference>
<dbReference type="SUPFAM" id="SSF57667">
    <property type="entry name" value="beta-beta-alpha zinc fingers"/>
    <property type="match status" value="1"/>
</dbReference>
<reference evidence="6" key="1">
    <citation type="journal article" date="2020" name="mSystems">
        <title>Genome- and Community-Level Interaction Insights into Carbon Utilization and Element Cycling Functions of Hydrothermarchaeota in Hydrothermal Sediment.</title>
        <authorList>
            <person name="Zhou Z."/>
            <person name="Liu Y."/>
            <person name="Xu W."/>
            <person name="Pan J."/>
            <person name="Luo Z.H."/>
            <person name="Li M."/>
        </authorList>
    </citation>
    <scope>NUCLEOTIDE SEQUENCE [LARGE SCALE GENOMIC DNA]</scope>
    <source>
        <strain evidence="6">SpSt-657</strain>
    </source>
</reference>
<dbReference type="PROSITE" id="PS50157">
    <property type="entry name" value="ZINC_FINGER_C2H2_2"/>
    <property type="match status" value="1"/>
</dbReference>
<evidence type="ECO:0000256" key="1">
    <source>
        <dbReference type="ARBA" id="ARBA00022723"/>
    </source>
</evidence>
<evidence type="ECO:0000256" key="3">
    <source>
        <dbReference type="ARBA" id="ARBA00022771"/>
    </source>
</evidence>
<dbReference type="InterPro" id="IPR013087">
    <property type="entry name" value="Znf_C2H2_type"/>
</dbReference>
<evidence type="ECO:0000313" key="6">
    <source>
        <dbReference type="EMBL" id="HGQ18164.1"/>
    </source>
</evidence>